<dbReference type="RefSeq" id="WP_114568593.1">
    <property type="nucleotide sequence ID" value="NZ_CABMMS010000003.1"/>
</dbReference>
<comment type="catalytic activity">
    <reaction evidence="6 7">
        <text>L-glutamate 5-semialdehyde + phosphate + NADP(+) = L-glutamyl 5-phosphate + NADPH + H(+)</text>
        <dbReference type="Rhea" id="RHEA:19541"/>
        <dbReference type="ChEBI" id="CHEBI:15378"/>
        <dbReference type="ChEBI" id="CHEBI:43474"/>
        <dbReference type="ChEBI" id="CHEBI:57783"/>
        <dbReference type="ChEBI" id="CHEBI:58066"/>
        <dbReference type="ChEBI" id="CHEBI:58274"/>
        <dbReference type="ChEBI" id="CHEBI:58349"/>
        <dbReference type="EC" id="1.2.1.41"/>
    </reaction>
</comment>
<keyword evidence="2 7" id="KW-0028">Amino-acid biosynthesis</keyword>
<name>A0A369M3T8_9ACTN</name>
<protein>
    <recommendedName>
        <fullName evidence="7">Gamma-glutamyl phosphate reductase</fullName>
        <shortName evidence="7">GPR</shortName>
        <ecNumber evidence="7">1.2.1.41</ecNumber>
    </recommendedName>
    <alternativeName>
        <fullName evidence="7">Glutamate-5-semialdehyde dehydrogenase</fullName>
    </alternativeName>
    <alternativeName>
        <fullName evidence="7">Glutamyl-gamma-semialdehyde dehydrogenase</fullName>
        <shortName evidence="7">GSA dehydrogenase</shortName>
    </alternativeName>
</protein>
<reference evidence="9 10" key="1">
    <citation type="journal article" date="2018" name="Elife">
        <title>Discovery and characterization of a prevalent human gut bacterial enzyme sufficient for the inactivation of a family of plant toxins.</title>
        <authorList>
            <person name="Koppel N."/>
            <person name="Bisanz J.E."/>
            <person name="Pandelia M.E."/>
            <person name="Turnbaugh P.J."/>
            <person name="Balskus E.P."/>
        </authorList>
    </citation>
    <scope>NUCLEOTIDE SEQUENCE [LARGE SCALE GENOMIC DNA]</scope>
    <source>
        <strain evidence="9 10">3C</strain>
    </source>
</reference>
<evidence type="ECO:0000256" key="1">
    <source>
        <dbReference type="ARBA" id="ARBA00004985"/>
    </source>
</evidence>
<comment type="similarity">
    <text evidence="7">Belongs to the gamma-glutamyl phosphate reductase family.</text>
</comment>
<dbReference type="GeneID" id="78359110"/>
<dbReference type="GO" id="GO:0004350">
    <property type="term" value="F:glutamate-5-semialdehyde dehydrogenase activity"/>
    <property type="evidence" value="ECO:0007669"/>
    <property type="project" value="UniProtKB-UniRule"/>
</dbReference>
<comment type="pathway">
    <text evidence="1 7">Amino-acid biosynthesis; L-proline biosynthesis; L-glutamate 5-semialdehyde from L-glutamate: step 2/2.</text>
</comment>
<dbReference type="PIRSF" id="PIRSF000151">
    <property type="entry name" value="GPR"/>
    <property type="match status" value="1"/>
</dbReference>
<sequence length="430" mass="44480">MANETVREEVRRIAEAARAASGALAQTSAEERNAALAAMAAALRAHAAEIVAANAEDVEAARAAGTKESLVDRLMLDEGRIEGMAAALEDLAALPDPLGRVQDARTLESGIELERVSVPLGVVAVVYEARPNVTADAAGICLKSGNAAVLRGGSMAARSNEAVARVLADAAEGAGMPRGCIGLVASTDRAAADELMQLHGTVDVLIPRGGAGLIRHCVETSKVPVIETGTGNCHVYLHGSADLERARAIVVNAKCRRYGVCNAAETLLVDEAAAEKFLPAVLADLRERGVALHADERARAVAAESGIEAEPATEDDWATEYLAPELAVRCVAGVDEAVDHVNRYGTKHSEAIVADPADPAGAAAIEAFLARVDAAAVYANASTAFTDGGQFGLGAEIGISTQKLHARGPFALEALTSYKYVLRGDGQVRA</sequence>
<dbReference type="OrthoDB" id="9809970at2"/>
<dbReference type="EMBL" id="PPTS01000003">
    <property type="protein sequence ID" value="RDB65539.1"/>
    <property type="molecule type" value="Genomic_DNA"/>
</dbReference>
<dbReference type="GO" id="GO:0005737">
    <property type="term" value="C:cytoplasm"/>
    <property type="evidence" value="ECO:0007669"/>
    <property type="project" value="UniProtKB-SubCell"/>
</dbReference>
<dbReference type="Gene3D" id="3.40.309.10">
    <property type="entry name" value="Aldehyde Dehydrogenase, Chain A, domain 2"/>
    <property type="match status" value="1"/>
</dbReference>
<dbReference type="PANTHER" id="PTHR11063">
    <property type="entry name" value="GLUTAMATE SEMIALDEHYDE DEHYDROGENASE"/>
    <property type="match status" value="1"/>
</dbReference>
<dbReference type="InterPro" id="IPR016163">
    <property type="entry name" value="Ald_DH_C"/>
</dbReference>
<dbReference type="NCBIfam" id="TIGR00407">
    <property type="entry name" value="proA"/>
    <property type="match status" value="1"/>
</dbReference>
<accession>A0A369M3T8</accession>
<evidence type="ECO:0000256" key="6">
    <source>
        <dbReference type="ARBA" id="ARBA00049024"/>
    </source>
</evidence>
<evidence type="ECO:0000256" key="4">
    <source>
        <dbReference type="ARBA" id="ARBA00022857"/>
    </source>
</evidence>
<dbReference type="FunFam" id="3.40.309.10:FF:000006">
    <property type="entry name" value="Gamma-glutamyl phosphate reductase"/>
    <property type="match status" value="1"/>
</dbReference>
<dbReference type="GO" id="GO:0050661">
    <property type="term" value="F:NADP binding"/>
    <property type="evidence" value="ECO:0007669"/>
    <property type="project" value="InterPro"/>
</dbReference>
<dbReference type="HAMAP" id="MF_00412">
    <property type="entry name" value="ProA"/>
    <property type="match status" value="1"/>
</dbReference>
<dbReference type="InterPro" id="IPR016162">
    <property type="entry name" value="Ald_DH_N"/>
</dbReference>
<dbReference type="PANTHER" id="PTHR11063:SF8">
    <property type="entry name" value="DELTA-1-PYRROLINE-5-CARBOXYLATE SYNTHASE"/>
    <property type="match status" value="1"/>
</dbReference>
<comment type="function">
    <text evidence="7">Catalyzes the NADPH-dependent reduction of L-glutamate 5-phosphate into L-glutamate 5-semialdehyde and phosphate. The product spontaneously undergoes cyclization to form 1-pyrroline-5-carboxylate.</text>
</comment>
<feature type="domain" description="Aldehyde dehydrogenase" evidence="8">
    <location>
        <begin position="7"/>
        <end position="288"/>
    </location>
</feature>
<keyword evidence="10" id="KW-1185">Reference proteome</keyword>
<organism evidence="9 10">
    <name type="scientific">Gordonibacter pamelaeae</name>
    <dbReference type="NCBI Taxonomy" id="471189"/>
    <lineage>
        <taxon>Bacteria</taxon>
        <taxon>Bacillati</taxon>
        <taxon>Actinomycetota</taxon>
        <taxon>Coriobacteriia</taxon>
        <taxon>Eggerthellales</taxon>
        <taxon>Eggerthellaceae</taxon>
        <taxon>Gordonibacter</taxon>
    </lineage>
</organism>
<keyword evidence="7" id="KW-0963">Cytoplasm</keyword>
<dbReference type="Proteomes" id="UP000254000">
    <property type="component" value="Unassembled WGS sequence"/>
</dbReference>
<dbReference type="UniPathway" id="UPA00098">
    <property type="reaction ID" value="UER00360"/>
</dbReference>
<evidence type="ECO:0000256" key="2">
    <source>
        <dbReference type="ARBA" id="ARBA00022605"/>
    </source>
</evidence>
<evidence type="ECO:0000256" key="5">
    <source>
        <dbReference type="ARBA" id="ARBA00023002"/>
    </source>
</evidence>
<evidence type="ECO:0000313" key="10">
    <source>
        <dbReference type="Proteomes" id="UP000254000"/>
    </source>
</evidence>
<keyword evidence="3 7" id="KW-0641">Proline biosynthesis</keyword>
<dbReference type="GO" id="GO:0055129">
    <property type="term" value="P:L-proline biosynthetic process"/>
    <property type="evidence" value="ECO:0007669"/>
    <property type="project" value="UniProtKB-UniRule"/>
</dbReference>
<dbReference type="InterPro" id="IPR016161">
    <property type="entry name" value="Ald_DH/histidinol_DH"/>
</dbReference>
<dbReference type="AlphaFoldDB" id="A0A369M3T8"/>
<dbReference type="NCBIfam" id="NF001221">
    <property type="entry name" value="PRK00197.1"/>
    <property type="match status" value="1"/>
</dbReference>
<dbReference type="Pfam" id="PF00171">
    <property type="entry name" value="Aldedh"/>
    <property type="match status" value="1"/>
</dbReference>
<keyword evidence="4 7" id="KW-0521">NADP</keyword>
<dbReference type="InterPro" id="IPR015590">
    <property type="entry name" value="Aldehyde_DH_dom"/>
</dbReference>
<dbReference type="InterPro" id="IPR000965">
    <property type="entry name" value="GPR_dom"/>
</dbReference>
<dbReference type="CDD" id="cd07079">
    <property type="entry name" value="ALDH_F18-19_ProA-GPR"/>
    <property type="match status" value="1"/>
</dbReference>
<gene>
    <name evidence="7" type="primary">proA</name>
    <name evidence="9" type="ORF">C1877_05220</name>
</gene>
<evidence type="ECO:0000313" key="9">
    <source>
        <dbReference type="EMBL" id="RDB65539.1"/>
    </source>
</evidence>
<keyword evidence="5 7" id="KW-0560">Oxidoreductase</keyword>
<comment type="caution">
    <text evidence="9">The sequence shown here is derived from an EMBL/GenBank/DDBJ whole genome shotgun (WGS) entry which is preliminary data.</text>
</comment>
<proteinExistence type="inferred from homology"/>
<dbReference type="SUPFAM" id="SSF53720">
    <property type="entry name" value="ALDH-like"/>
    <property type="match status" value="1"/>
</dbReference>
<dbReference type="InterPro" id="IPR012134">
    <property type="entry name" value="Glu-5-SA_DH"/>
</dbReference>
<dbReference type="EC" id="1.2.1.41" evidence="7"/>
<evidence type="ECO:0000256" key="7">
    <source>
        <dbReference type="HAMAP-Rule" id="MF_00412"/>
    </source>
</evidence>
<evidence type="ECO:0000256" key="3">
    <source>
        <dbReference type="ARBA" id="ARBA00022650"/>
    </source>
</evidence>
<dbReference type="Gene3D" id="3.40.605.10">
    <property type="entry name" value="Aldehyde Dehydrogenase, Chain A, domain 1"/>
    <property type="match status" value="1"/>
</dbReference>
<evidence type="ECO:0000259" key="8">
    <source>
        <dbReference type="Pfam" id="PF00171"/>
    </source>
</evidence>
<comment type="subcellular location">
    <subcellularLocation>
        <location evidence="7">Cytoplasm</location>
    </subcellularLocation>
</comment>